<reference evidence="5" key="1">
    <citation type="submission" date="2013-07" db="EMBL/GenBank/DDBJ databases">
        <title>Sub-species coevolution in mutualistic symbiosis.</title>
        <authorList>
            <person name="Murfin K."/>
            <person name="Klassen J."/>
            <person name="Lee M."/>
            <person name="Forst S."/>
            <person name="Stock P."/>
            <person name="Goodrich-Blair H."/>
        </authorList>
    </citation>
    <scope>NUCLEOTIDE SEQUENCE [LARGE SCALE GENOMIC DNA]</scope>
    <source>
        <strain evidence="5">Feltiae Moldova</strain>
    </source>
</reference>
<accession>A0A077NL02</accession>
<dbReference type="Proteomes" id="UP000028487">
    <property type="component" value="Unassembled WGS sequence"/>
</dbReference>
<evidence type="ECO:0000313" key="5">
    <source>
        <dbReference type="EMBL" id="CDH02732.1"/>
    </source>
</evidence>
<comment type="caution">
    <text evidence="5">The sequence shown here is derived from an EMBL/GenBank/DDBJ whole genome shotgun (WGS) entry which is preliminary data.</text>
</comment>
<dbReference type="EC" id="1.20.4.1" evidence="4"/>
<dbReference type="NCBIfam" id="TIGR00014">
    <property type="entry name" value="arsC"/>
    <property type="match status" value="1"/>
</dbReference>
<sequence>MRTFYMPQVIFYHNPRCSKSRETLKLVEDLSISPEIIHYLDTPPTVEQLTVLLKQLGFKDARQLMRTKEELYKDLNLGDDTLSQAALLQAMAKHPILIERPIVVVGDKARLGRPPEQVKEILG</sequence>
<dbReference type="PANTHER" id="PTHR30041">
    <property type="entry name" value="ARSENATE REDUCTASE"/>
    <property type="match status" value="1"/>
</dbReference>
<organism evidence="5 6">
    <name type="scientific">Xenorhabdus bovienii str. feltiae Moldova</name>
    <dbReference type="NCBI Taxonomy" id="1398200"/>
    <lineage>
        <taxon>Bacteria</taxon>
        <taxon>Pseudomonadati</taxon>
        <taxon>Pseudomonadota</taxon>
        <taxon>Gammaproteobacteria</taxon>
        <taxon>Enterobacterales</taxon>
        <taxon>Morganellaceae</taxon>
        <taxon>Xenorhabdus</taxon>
    </lineage>
</organism>
<evidence type="ECO:0000313" key="6">
    <source>
        <dbReference type="Proteomes" id="UP000028487"/>
    </source>
</evidence>
<evidence type="ECO:0000256" key="4">
    <source>
        <dbReference type="RuleBase" id="RU362029"/>
    </source>
</evidence>
<evidence type="ECO:0000256" key="3">
    <source>
        <dbReference type="PROSITE-ProRule" id="PRU01282"/>
    </source>
</evidence>
<protein>
    <recommendedName>
        <fullName evidence="4">Arsenate reductase</fullName>
        <ecNumber evidence="4">1.20.4.1</ecNumber>
    </recommendedName>
</protein>
<evidence type="ECO:0000256" key="2">
    <source>
        <dbReference type="ARBA" id="ARBA00023002"/>
    </source>
</evidence>
<gene>
    <name evidence="5" type="primary">yfgD</name>
    <name evidence="5" type="ORF">XBFM1_320070</name>
</gene>
<dbReference type="PANTHER" id="PTHR30041:SF4">
    <property type="entry name" value="ARSENATE REDUCTASE"/>
    <property type="match status" value="1"/>
</dbReference>
<dbReference type="HOGENOM" id="CLU_116644_0_1_6"/>
<keyword evidence="2 4" id="KW-0560">Oxidoreductase</keyword>
<dbReference type="Pfam" id="PF03960">
    <property type="entry name" value="ArsC"/>
    <property type="match status" value="1"/>
</dbReference>
<evidence type="ECO:0000256" key="1">
    <source>
        <dbReference type="ARBA" id="ARBA00007198"/>
    </source>
</evidence>
<dbReference type="EMBL" id="CBSV010000202">
    <property type="protein sequence ID" value="CDH02732.1"/>
    <property type="molecule type" value="Genomic_DNA"/>
</dbReference>
<name>A0A077NL02_XENBV</name>
<dbReference type="Gene3D" id="3.40.30.10">
    <property type="entry name" value="Glutaredoxin"/>
    <property type="match status" value="1"/>
</dbReference>
<dbReference type="PROSITE" id="PS51353">
    <property type="entry name" value="ARSC"/>
    <property type="match status" value="1"/>
</dbReference>
<dbReference type="GO" id="GO:0008794">
    <property type="term" value="F:arsenate reductase (glutaredoxin) activity"/>
    <property type="evidence" value="ECO:0007669"/>
    <property type="project" value="UniProtKB-UniRule"/>
</dbReference>
<dbReference type="InterPro" id="IPR036249">
    <property type="entry name" value="Thioredoxin-like_sf"/>
</dbReference>
<dbReference type="InterPro" id="IPR006659">
    <property type="entry name" value="Arsenate_reductase"/>
</dbReference>
<dbReference type="CDD" id="cd03034">
    <property type="entry name" value="ArsC_ArsC"/>
    <property type="match status" value="1"/>
</dbReference>
<dbReference type="AlphaFoldDB" id="A0A077NL02"/>
<dbReference type="SUPFAM" id="SSF52833">
    <property type="entry name" value="Thioredoxin-like"/>
    <property type="match status" value="1"/>
</dbReference>
<comment type="similarity">
    <text evidence="1 3 4">Belongs to the ArsC family.</text>
</comment>
<comment type="catalytic activity">
    <reaction evidence="4">
        <text>[glutaredoxin]-dithiol + arsenate + glutathione + H(+) = glutathionyl-S-S-[glutaredoxin] + arsenite + H2O</text>
        <dbReference type="Rhea" id="RHEA:22016"/>
        <dbReference type="Rhea" id="RHEA-COMP:10729"/>
        <dbReference type="Rhea" id="RHEA-COMP:17668"/>
        <dbReference type="ChEBI" id="CHEBI:15377"/>
        <dbReference type="ChEBI" id="CHEBI:15378"/>
        <dbReference type="ChEBI" id="CHEBI:29242"/>
        <dbReference type="ChEBI" id="CHEBI:29950"/>
        <dbReference type="ChEBI" id="CHEBI:48597"/>
        <dbReference type="ChEBI" id="CHEBI:57925"/>
        <dbReference type="ChEBI" id="CHEBI:146199"/>
        <dbReference type="EC" id="1.20.4.1"/>
    </reaction>
</comment>
<dbReference type="InterPro" id="IPR006660">
    <property type="entry name" value="Arsenate_reductase-like"/>
</dbReference>
<proteinExistence type="inferred from homology"/>